<keyword evidence="2" id="KW-1185">Reference proteome</keyword>
<comment type="caution">
    <text evidence="1">The sequence shown here is derived from an EMBL/GenBank/DDBJ whole genome shotgun (WGS) entry which is preliminary data.</text>
</comment>
<dbReference type="OrthoDB" id="9896540at2"/>
<sequence>MKQWKTVPVLLFLLSGVLLGSCKKSSSDDTAQNLTLYQLLGIGQCGLVISGVTKFVPPVALTKGQSGTATFIALNSSWYVSAITITVSVSDQVTVTIPAADNLSYSAYVGGCPVNTNSGTTTSSTQFTGGVSGLNGTATTTFTTQVAGKYTIYFTGNPPTNPAVTVSIQ</sequence>
<keyword evidence="1" id="KW-0449">Lipoprotein</keyword>
<dbReference type="EMBL" id="AKWZ02000010">
    <property type="protein sequence ID" value="EPG74203.1"/>
    <property type="molecule type" value="Genomic_DNA"/>
</dbReference>
<dbReference type="PROSITE" id="PS51257">
    <property type="entry name" value="PROKAR_LIPOPROTEIN"/>
    <property type="match status" value="1"/>
</dbReference>
<name>S3UYA9_9LEPT</name>
<evidence type="ECO:0000313" key="1">
    <source>
        <dbReference type="EMBL" id="EPG74203.1"/>
    </source>
</evidence>
<proteinExistence type="predicted"/>
<protein>
    <submittedName>
        <fullName evidence="1">Lipoprotein</fullName>
    </submittedName>
</protein>
<organism evidence="1 2">
    <name type="scientific">Leptospira fainei serovar Hurstbridge str. BUT 6</name>
    <dbReference type="NCBI Taxonomy" id="1193011"/>
    <lineage>
        <taxon>Bacteria</taxon>
        <taxon>Pseudomonadati</taxon>
        <taxon>Spirochaetota</taxon>
        <taxon>Spirochaetia</taxon>
        <taxon>Leptospirales</taxon>
        <taxon>Leptospiraceae</taxon>
        <taxon>Leptospira</taxon>
    </lineage>
</organism>
<accession>S3UYA9</accession>
<dbReference type="Proteomes" id="UP000014540">
    <property type="component" value="Unassembled WGS sequence"/>
</dbReference>
<evidence type="ECO:0000313" key="2">
    <source>
        <dbReference type="Proteomes" id="UP000014540"/>
    </source>
</evidence>
<dbReference type="AlphaFoldDB" id="S3UYA9"/>
<dbReference type="STRING" id="1193011.LEP1GSC058_2838"/>
<reference evidence="1" key="1">
    <citation type="submission" date="2013-04" db="EMBL/GenBank/DDBJ databases">
        <authorList>
            <person name="Harkins D.M."/>
            <person name="Durkin A.S."/>
            <person name="Selengut J.D."/>
            <person name="Sanka R."/>
            <person name="DePew J."/>
            <person name="Purushe J."/>
            <person name="Ahmed A."/>
            <person name="van der Linden H."/>
            <person name="Goris M.G.A."/>
            <person name="Hartskeerl R.A."/>
            <person name="Vinetz J.M."/>
            <person name="Sutton G.G."/>
            <person name="Nelson W.C."/>
            <person name="Fouts D.E."/>
        </authorList>
    </citation>
    <scope>NUCLEOTIDE SEQUENCE [LARGE SCALE GENOMIC DNA]</scope>
    <source>
        <strain evidence="1">BUT 6</strain>
    </source>
</reference>
<gene>
    <name evidence="1" type="ORF">LEP1GSC058_2838</name>
</gene>